<keyword evidence="3" id="KW-1185">Reference proteome</keyword>
<protein>
    <recommendedName>
        <fullName evidence="1">N-acetyltransferase domain-containing protein</fullName>
    </recommendedName>
</protein>
<dbReference type="Gene3D" id="3.40.630.30">
    <property type="match status" value="1"/>
</dbReference>
<dbReference type="EMBL" id="JAFJYH010000093">
    <property type="protein sequence ID" value="KAG4419987.1"/>
    <property type="molecule type" value="Genomic_DNA"/>
</dbReference>
<comment type="caution">
    <text evidence="2">The sequence shown here is derived from an EMBL/GenBank/DDBJ whole genome shotgun (WGS) entry which is preliminary data.</text>
</comment>
<dbReference type="Proteomes" id="UP000664132">
    <property type="component" value="Unassembled WGS sequence"/>
</dbReference>
<sequence length="247" mass="27984">MSNFKPKGDLVSGPPALQPDPTRILVGQHSVSLIPLTEYHIPCLYESLCGLGNDQLYTYLPAGPFHTLDAFSAHVESLLTSPIFFPYTIMSTSRSTSPEPQPTETPVGIITFMNIVPLHRTIEIGHVLYGTMLQRTPAATEANYLLMKYAFEELGYLRVEWKCNDWNEPSKRAATRLGFVFEGVFRKHLVVKGRRRDTAWYSCLDDEWFLEGKGSIKKGLEGWLEKSNFDENGKQIKKLEEVREGLV</sequence>
<dbReference type="AlphaFoldDB" id="A0A8H7TIS4"/>
<dbReference type="PANTHER" id="PTHR43441">
    <property type="entry name" value="RIBOSOMAL-PROTEIN-SERINE ACETYLTRANSFERASE"/>
    <property type="match status" value="1"/>
</dbReference>
<dbReference type="GO" id="GO:0008999">
    <property type="term" value="F:protein-N-terminal-alanine acetyltransferase activity"/>
    <property type="evidence" value="ECO:0007669"/>
    <property type="project" value="TreeGrafter"/>
</dbReference>
<dbReference type="InterPro" id="IPR016181">
    <property type="entry name" value="Acyl_CoA_acyltransferase"/>
</dbReference>
<gene>
    <name evidence="2" type="ORF">IFR04_006838</name>
</gene>
<dbReference type="OrthoDB" id="41238at2759"/>
<evidence type="ECO:0000313" key="2">
    <source>
        <dbReference type="EMBL" id="KAG4419987.1"/>
    </source>
</evidence>
<dbReference type="GO" id="GO:1990189">
    <property type="term" value="F:protein N-terminal-serine acetyltransferase activity"/>
    <property type="evidence" value="ECO:0007669"/>
    <property type="project" value="TreeGrafter"/>
</dbReference>
<dbReference type="Pfam" id="PF13302">
    <property type="entry name" value="Acetyltransf_3"/>
    <property type="match status" value="1"/>
</dbReference>
<dbReference type="InterPro" id="IPR000182">
    <property type="entry name" value="GNAT_dom"/>
</dbReference>
<name>A0A8H7TIS4_9HELO</name>
<reference evidence="2" key="1">
    <citation type="submission" date="2021-02" db="EMBL/GenBank/DDBJ databases">
        <title>Genome sequence Cadophora malorum strain M34.</title>
        <authorList>
            <person name="Stefanovic E."/>
            <person name="Vu D."/>
            <person name="Scully C."/>
            <person name="Dijksterhuis J."/>
            <person name="Roader J."/>
            <person name="Houbraken J."/>
        </authorList>
    </citation>
    <scope>NUCLEOTIDE SEQUENCE</scope>
    <source>
        <strain evidence="2">M34</strain>
    </source>
</reference>
<dbReference type="FunFam" id="3.40.630.30:FF:000047">
    <property type="entry name" value="Acetyltransferase, GNAT family"/>
    <property type="match status" value="1"/>
</dbReference>
<evidence type="ECO:0000313" key="3">
    <source>
        <dbReference type="Proteomes" id="UP000664132"/>
    </source>
</evidence>
<evidence type="ECO:0000259" key="1">
    <source>
        <dbReference type="Pfam" id="PF13302"/>
    </source>
</evidence>
<dbReference type="InterPro" id="IPR051908">
    <property type="entry name" value="Ribosomal_N-acetyltransferase"/>
</dbReference>
<dbReference type="SUPFAM" id="SSF55729">
    <property type="entry name" value="Acyl-CoA N-acyltransferases (Nat)"/>
    <property type="match status" value="1"/>
</dbReference>
<feature type="domain" description="N-acetyltransferase" evidence="1">
    <location>
        <begin position="34"/>
        <end position="180"/>
    </location>
</feature>
<accession>A0A8H7TIS4</accession>
<dbReference type="PANTHER" id="PTHR43441:SF2">
    <property type="entry name" value="FAMILY ACETYLTRANSFERASE, PUTATIVE (AFU_ORTHOLOGUE AFUA_7G00850)-RELATED"/>
    <property type="match status" value="1"/>
</dbReference>
<proteinExistence type="predicted"/>
<organism evidence="2 3">
    <name type="scientific">Cadophora malorum</name>
    <dbReference type="NCBI Taxonomy" id="108018"/>
    <lineage>
        <taxon>Eukaryota</taxon>
        <taxon>Fungi</taxon>
        <taxon>Dikarya</taxon>
        <taxon>Ascomycota</taxon>
        <taxon>Pezizomycotina</taxon>
        <taxon>Leotiomycetes</taxon>
        <taxon>Helotiales</taxon>
        <taxon>Ploettnerulaceae</taxon>
        <taxon>Cadophora</taxon>
    </lineage>
</organism>